<accession>A0A0A8YCI8</accession>
<organism evidence="1">
    <name type="scientific">Arundo donax</name>
    <name type="common">Giant reed</name>
    <name type="synonym">Donax arundinaceus</name>
    <dbReference type="NCBI Taxonomy" id="35708"/>
    <lineage>
        <taxon>Eukaryota</taxon>
        <taxon>Viridiplantae</taxon>
        <taxon>Streptophyta</taxon>
        <taxon>Embryophyta</taxon>
        <taxon>Tracheophyta</taxon>
        <taxon>Spermatophyta</taxon>
        <taxon>Magnoliopsida</taxon>
        <taxon>Liliopsida</taxon>
        <taxon>Poales</taxon>
        <taxon>Poaceae</taxon>
        <taxon>PACMAD clade</taxon>
        <taxon>Arundinoideae</taxon>
        <taxon>Arundineae</taxon>
        <taxon>Arundo</taxon>
    </lineage>
</organism>
<evidence type="ECO:0000313" key="1">
    <source>
        <dbReference type="EMBL" id="JAD23210.1"/>
    </source>
</evidence>
<reference evidence="1" key="2">
    <citation type="journal article" date="2015" name="Data Brief">
        <title>Shoot transcriptome of the giant reed, Arundo donax.</title>
        <authorList>
            <person name="Barrero R.A."/>
            <person name="Guerrero F.D."/>
            <person name="Moolhuijzen P."/>
            <person name="Goolsby J.A."/>
            <person name="Tidwell J."/>
            <person name="Bellgard S.E."/>
            <person name="Bellgard M.I."/>
        </authorList>
    </citation>
    <scope>NUCLEOTIDE SEQUENCE</scope>
    <source>
        <tissue evidence="1">Shoot tissue taken approximately 20 cm above the soil surface</tissue>
    </source>
</reference>
<protein>
    <submittedName>
        <fullName evidence="1">Uncharacterized protein</fullName>
    </submittedName>
</protein>
<reference evidence="1" key="1">
    <citation type="submission" date="2014-09" db="EMBL/GenBank/DDBJ databases">
        <authorList>
            <person name="Magalhaes I.L.F."/>
            <person name="Oliveira U."/>
            <person name="Santos F.R."/>
            <person name="Vidigal T.H.D.A."/>
            <person name="Brescovit A.D."/>
            <person name="Santos A.J."/>
        </authorList>
    </citation>
    <scope>NUCLEOTIDE SEQUENCE</scope>
    <source>
        <tissue evidence="1">Shoot tissue taken approximately 20 cm above the soil surface</tissue>
    </source>
</reference>
<dbReference type="EMBL" id="GBRH01274685">
    <property type="protein sequence ID" value="JAD23210.1"/>
    <property type="molecule type" value="Transcribed_RNA"/>
</dbReference>
<dbReference type="AlphaFoldDB" id="A0A0A8YCI8"/>
<proteinExistence type="predicted"/>
<name>A0A0A8YCI8_ARUDO</name>
<sequence>MDTRGDYCSLDLFFLLDNDGFNEIQIFL</sequence>